<dbReference type="EMBL" id="KI693406">
    <property type="protein sequence ID" value="ETM44313.1"/>
    <property type="molecule type" value="Genomic_DNA"/>
</dbReference>
<proteinExistence type="predicted"/>
<dbReference type="VEuPathDB" id="FungiDB:PPTG_19183"/>
<organism evidence="2">
    <name type="scientific">Phytophthora nicotianae</name>
    <name type="common">Potato buckeye rot agent</name>
    <name type="synonym">Phytophthora parasitica</name>
    <dbReference type="NCBI Taxonomy" id="4792"/>
    <lineage>
        <taxon>Eukaryota</taxon>
        <taxon>Sar</taxon>
        <taxon>Stramenopiles</taxon>
        <taxon>Oomycota</taxon>
        <taxon>Peronosporomycetes</taxon>
        <taxon>Peronosporales</taxon>
        <taxon>Peronosporaceae</taxon>
        <taxon>Phytophthora</taxon>
    </lineage>
</organism>
<name>W2N8W9_PHYNI</name>
<evidence type="ECO:0000256" key="1">
    <source>
        <dbReference type="SAM" id="MobiDB-lite"/>
    </source>
</evidence>
<feature type="region of interest" description="Disordered" evidence="1">
    <location>
        <begin position="102"/>
        <end position="131"/>
    </location>
</feature>
<reference evidence="2" key="1">
    <citation type="submission" date="2013-11" db="EMBL/GenBank/DDBJ databases">
        <title>The Genome Sequence of Phytophthora parasitica IAC_01/95.</title>
        <authorList>
            <consortium name="The Broad Institute Genomics Platform"/>
            <person name="Russ C."/>
            <person name="Tyler B."/>
            <person name="Panabieres F."/>
            <person name="Shan W."/>
            <person name="Tripathy S."/>
            <person name="Grunwald N."/>
            <person name="Machado M."/>
            <person name="Johnson C.S."/>
            <person name="Arredondo F."/>
            <person name="Hong C."/>
            <person name="Coffey M."/>
            <person name="Young S.K."/>
            <person name="Zeng Q."/>
            <person name="Gargeya S."/>
            <person name="Fitzgerald M."/>
            <person name="Abouelleil A."/>
            <person name="Alvarado L."/>
            <person name="Chapman S.B."/>
            <person name="Gainer-Dewar J."/>
            <person name="Goldberg J."/>
            <person name="Griggs A."/>
            <person name="Gujja S."/>
            <person name="Hansen M."/>
            <person name="Howarth C."/>
            <person name="Imamovic A."/>
            <person name="Ireland A."/>
            <person name="Larimer J."/>
            <person name="McCowan C."/>
            <person name="Murphy C."/>
            <person name="Pearson M."/>
            <person name="Poon T.W."/>
            <person name="Priest M."/>
            <person name="Roberts A."/>
            <person name="Saif S."/>
            <person name="Shea T."/>
            <person name="Sykes S."/>
            <person name="Wortman J."/>
            <person name="Nusbaum C."/>
            <person name="Birren B."/>
        </authorList>
    </citation>
    <scope>NUCLEOTIDE SEQUENCE [LARGE SCALE GENOMIC DNA]</scope>
    <source>
        <strain evidence="2">IAC_01/95</strain>
    </source>
</reference>
<dbReference type="AlphaFoldDB" id="W2N8W9"/>
<sequence length="131" mass="15213">MWEELSPVESNVEDLFELLQMILSRLYVSSRKNIQRSHEFAGEFFMNLPDDEFKRLTQMTSPAFDRVCREIHTHRVFQNNSNNKQAPVWLQFAVGLDRLGNGASTGRKRLAEPRCSASPLASRREPCSRRE</sequence>
<accession>W2N8W9</accession>
<feature type="compositionally biased region" description="Basic and acidic residues" evidence="1">
    <location>
        <begin position="122"/>
        <end position="131"/>
    </location>
</feature>
<protein>
    <submittedName>
        <fullName evidence="2">Uncharacterized protein</fullName>
    </submittedName>
</protein>
<gene>
    <name evidence="2" type="ORF">L914_10435</name>
</gene>
<dbReference type="Proteomes" id="UP000054532">
    <property type="component" value="Unassembled WGS sequence"/>
</dbReference>
<evidence type="ECO:0000313" key="2">
    <source>
        <dbReference type="EMBL" id="ETM44313.1"/>
    </source>
</evidence>